<dbReference type="InterPro" id="IPR009100">
    <property type="entry name" value="AcylCoA_DH/oxidase_NM_dom_sf"/>
</dbReference>
<accession>A0A7G1P9V6</accession>
<dbReference type="EMBL" id="AP023440">
    <property type="protein sequence ID" value="BCL32463.1"/>
    <property type="molecule type" value="Genomic_DNA"/>
</dbReference>
<dbReference type="InterPro" id="IPR013107">
    <property type="entry name" value="Acyl-CoA_DH_C"/>
</dbReference>
<evidence type="ECO:0000259" key="2">
    <source>
        <dbReference type="Pfam" id="PF02771"/>
    </source>
</evidence>
<evidence type="ECO:0000313" key="5">
    <source>
        <dbReference type="Proteomes" id="UP000516444"/>
    </source>
</evidence>
<protein>
    <submittedName>
        <fullName evidence="4">Acyl-CoA dehydrogenase</fullName>
    </submittedName>
</protein>
<evidence type="ECO:0000256" key="1">
    <source>
        <dbReference type="ARBA" id="ARBA00023002"/>
    </source>
</evidence>
<dbReference type="InterPro" id="IPR046373">
    <property type="entry name" value="Acyl-CoA_Oxase/DH_mid-dom_sf"/>
</dbReference>
<proteinExistence type="predicted"/>
<dbReference type="InterPro" id="IPR037069">
    <property type="entry name" value="AcylCoA_DH/ox_N_sf"/>
</dbReference>
<name>A0A7G1P9V6_9ACTN</name>
<sequence>MTIALDRPGATTADRELRADLVGRAAKLFPLLAGQAERSDRERLVPAENIEALAEAGLLSILQPARYGGLQTDIRTCLEVSREVARACGSTAWTTTLLNVCSWYVGLYPAQAQDDIWADDPTARVAGVLAPTASAREVDGGFVVSGRWSPASGQAHARWAIVGVLRDGGSERGMVLVPMAELTVEDTWFVTGMRGTASNTLIADEIFVPSHRYLSSADAAAGRYATPHTEEAVYRSAFVPVSALVLAAPQLGLAQAALDLVVQKAPNRAMTYTFYDNQAVAPTTQLAVAQAASLIDSAHLHAYRAAAEIDEAAAQDSYPDYDARARARMDTGVAAVHAREAIRILVSAHGAGSFAEVNPLQRIWRDSEAGSRHAIVNPEVSTEIYGKSLLGIRGDVTDLV</sequence>
<dbReference type="Pfam" id="PF08028">
    <property type="entry name" value="Acyl-CoA_dh_2"/>
    <property type="match status" value="1"/>
</dbReference>
<dbReference type="Gene3D" id="2.40.110.10">
    <property type="entry name" value="Butyryl-CoA Dehydrogenase, subunit A, domain 2"/>
    <property type="match status" value="1"/>
</dbReference>
<dbReference type="AlphaFoldDB" id="A0A7G1P9V6"/>
<dbReference type="SUPFAM" id="SSF47203">
    <property type="entry name" value="Acyl-CoA dehydrogenase C-terminal domain-like"/>
    <property type="match status" value="1"/>
</dbReference>
<evidence type="ECO:0000259" key="3">
    <source>
        <dbReference type="Pfam" id="PF08028"/>
    </source>
</evidence>
<dbReference type="Gene3D" id="1.20.140.10">
    <property type="entry name" value="Butyryl-CoA Dehydrogenase, subunit A, domain 3"/>
    <property type="match status" value="1"/>
</dbReference>
<organism evidence="4 5">
    <name type="scientific">Streptomyces aurantiacus</name>
    <dbReference type="NCBI Taxonomy" id="47760"/>
    <lineage>
        <taxon>Bacteria</taxon>
        <taxon>Bacillati</taxon>
        <taxon>Actinomycetota</taxon>
        <taxon>Actinomycetes</taxon>
        <taxon>Kitasatosporales</taxon>
        <taxon>Streptomycetaceae</taxon>
        <taxon>Streptomyces</taxon>
        <taxon>Streptomyces aurantiacus group</taxon>
    </lineage>
</organism>
<evidence type="ECO:0000313" key="4">
    <source>
        <dbReference type="EMBL" id="BCL32463.1"/>
    </source>
</evidence>
<dbReference type="KEGG" id="sgm:GCM10017557_73220"/>
<dbReference type="InterPro" id="IPR036250">
    <property type="entry name" value="AcylCo_DH-like_C"/>
</dbReference>
<feature type="domain" description="Acyl-CoA dehydrogenase/oxidase N-terminal" evidence="2">
    <location>
        <begin position="34"/>
        <end position="115"/>
    </location>
</feature>
<reference evidence="4 5" key="1">
    <citation type="journal article" date="2014" name="Int. J. Syst. Evol. Microbiol.">
        <title>Complete genome sequence of Corynebacterium casei LMG S-19264T (=DSM 44701T), isolated from a smear-ripened cheese.</title>
        <authorList>
            <consortium name="US DOE Joint Genome Institute (JGI-PGF)"/>
            <person name="Walter F."/>
            <person name="Albersmeier A."/>
            <person name="Kalinowski J."/>
            <person name="Ruckert C."/>
        </authorList>
    </citation>
    <scope>NUCLEOTIDE SEQUENCE [LARGE SCALE GENOMIC DNA]</scope>
    <source>
        <strain evidence="4 5">JCM 4677</strain>
    </source>
</reference>
<feature type="domain" description="Acyl-CoA dehydrogenase C-terminal" evidence="3">
    <location>
        <begin position="244"/>
        <end position="378"/>
    </location>
</feature>
<dbReference type="RefSeq" id="WP_190854062.1">
    <property type="nucleotide sequence ID" value="NZ_AP023440.1"/>
</dbReference>
<dbReference type="GO" id="GO:0003995">
    <property type="term" value="F:acyl-CoA dehydrogenase activity"/>
    <property type="evidence" value="ECO:0007669"/>
    <property type="project" value="TreeGrafter"/>
</dbReference>
<dbReference type="Pfam" id="PF02771">
    <property type="entry name" value="Acyl-CoA_dh_N"/>
    <property type="match status" value="1"/>
</dbReference>
<keyword evidence="5" id="KW-1185">Reference proteome</keyword>
<gene>
    <name evidence="4" type="ORF">GCM10017557_73220</name>
</gene>
<dbReference type="Proteomes" id="UP000516444">
    <property type="component" value="Chromosome"/>
</dbReference>
<dbReference type="Gene3D" id="1.10.540.10">
    <property type="entry name" value="Acyl-CoA dehydrogenase/oxidase, N-terminal domain"/>
    <property type="match status" value="1"/>
</dbReference>
<dbReference type="PANTHER" id="PTHR43884">
    <property type="entry name" value="ACYL-COA DEHYDROGENASE"/>
    <property type="match status" value="1"/>
</dbReference>
<keyword evidence="1" id="KW-0560">Oxidoreductase</keyword>
<dbReference type="GO" id="GO:0050660">
    <property type="term" value="F:flavin adenine dinucleotide binding"/>
    <property type="evidence" value="ECO:0007669"/>
    <property type="project" value="InterPro"/>
</dbReference>
<dbReference type="InterPro" id="IPR013786">
    <property type="entry name" value="AcylCoA_DH/ox_N"/>
</dbReference>
<dbReference type="PANTHER" id="PTHR43884:SF12">
    <property type="entry name" value="ISOVALERYL-COA DEHYDROGENASE, MITOCHONDRIAL-RELATED"/>
    <property type="match status" value="1"/>
</dbReference>
<dbReference type="SUPFAM" id="SSF56645">
    <property type="entry name" value="Acyl-CoA dehydrogenase NM domain-like"/>
    <property type="match status" value="1"/>
</dbReference>
<dbReference type="PIRSF" id="PIRSF016578">
    <property type="entry name" value="HsaA"/>
    <property type="match status" value="1"/>
</dbReference>